<dbReference type="InterPro" id="IPR011990">
    <property type="entry name" value="TPR-like_helical_dom_sf"/>
</dbReference>
<reference evidence="1 2" key="1">
    <citation type="submission" date="2021-02" db="EMBL/GenBank/DDBJ databases">
        <authorList>
            <person name="Vanwijnsberghe S."/>
        </authorList>
    </citation>
    <scope>NUCLEOTIDE SEQUENCE [LARGE SCALE GENOMIC DNA]</scope>
    <source>
        <strain evidence="1 2">R-69776</strain>
    </source>
</reference>
<dbReference type="SUPFAM" id="SSF48452">
    <property type="entry name" value="TPR-like"/>
    <property type="match status" value="1"/>
</dbReference>
<dbReference type="Gene3D" id="3.40.50.2000">
    <property type="entry name" value="Glycogen Phosphorylase B"/>
    <property type="match status" value="1"/>
</dbReference>
<gene>
    <name evidence="1" type="ORF">R69776_07207</name>
</gene>
<proteinExistence type="predicted"/>
<name>A0ABM8SZN3_9BURK</name>
<keyword evidence="2" id="KW-1185">Reference proteome</keyword>
<comment type="caution">
    <text evidence="1">The sequence shown here is derived from an EMBL/GenBank/DDBJ whole genome shotgun (WGS) entry which is preliminary data.</text>
</comment>
<accession>A0ABM8SZN3</accession>
<evidence type="ECO:0000313" key="1">
    <source>
        <dbReference type="EMBL" id="CAE6844519.1"/>
    </source>
</evidence>
<protein>
    <submittedName>
        <fullName evidence="1">Uncharacterized protein</fullName>
    </submittedName>
</protein>
<dbReference type="Proteomes" id="UP000673821">
    <property type="component" value="Unassembled WGS sequence"/>
</dbReference>
<dbReference type="EMBL" id="CAJNBH010000031">
    <property type="protein sequence ID" value="CAE6844519.1"/>
    <property type="molecule type" value="Genomic_DNA"/>
</dbReference>
<dbReference type="SUPFAM" id="SSF53756">
    <property type="entry name" value="UDP-Glycosyltransferase/glycogen phosphorylase"/>
    <property type="match status" value="1"/>
</dbReference>
<organism evidence="1 2">
    <name type="scientific">Paraburkholderia nemoris</name>
    <dbReference type="NCBI Taxonomy" id="2793076"/>
    <lineage>
        <taxon>Bacteria</taxon>
        <taxon>Pseudomonadati</taxon>
        <taxon>Pseudomonadota</taxon>
        <taxon>Betaproteobacteria</taxon>
        <taxon>Burkholderiales</taxon>
        <taxon>Burkholderiaceae</taxon>
        <taxon>Paraburkholderia</taxon>
    </lineage>
</organism>
<evidence type="ECO:0000313" key="2">
    <source>
        <dbReference type="Proteomes" id="UP000673821"/>
    </source>
</evidence>
<sequence length="353" mass="39729">MLHHYAAYALSVRGRVADAVVHCREAVRLEPDDLPLQCQLACLELSLGDFKSGWARRNMGYAMPLRRSTHVFPGFPLWNGEPVADCRFLLVGEEGRGDEIQFIRFAEWLHHQGAVVDVLVSEPIAEIAASMTGVRSVLTRIPLGPYDYWCHMLRMPEHMKLDLPMLPIAMPYISALPHKIDHWRRQIDALPPLSAPTRNRKVGIVWAGGPHTALDRFRSINIETLKPLFSLPGTTWLSLQKGERERDGEALANEFDLHTLGPAIEDFSDTLAILETLDLLITVDTAAAHLAGSANLPVWVLLPAYSELRWLTGRTDSPWYPSMRLFRQRELGEWGPVVDEVRDALQEWSAAPA</sequence>